<dbReference type="InterPro" id="IPR013785">
    <property type="entry name" value="Aldolase_TIM"/>
</dbReference>
<dbReference type="CDD" id="cd04738">
    <property type="entry name" value="DHOD_2_like"/>
    <property type="match status" value="1"/>
</dbReference>
<evidence type="ECO:0000256" key="3">
    <source>
        <dbReference type="ARBA" id="ARBA00005161"/>
    </source>
</evidence>
<dbReference type="PROSITE" id="PS00912">
    <property type="entry name" value="DHODEHASE_2"/>
    <property type="match status" value="1"/>
</dbReference>
<evidence type="ECO:0000256" key="7">
    <source>
        <dbReference type="ARBA" id="ARBA00022643"/>
    </source>
</evidence>
<sequence>MFGRPMLGLIDSERAHGLGLSSLAKLERSSIGRNFLRTLYQAPELPTNVFGLSFNHPLGIAAGFDKKAQALSAWPSLGFSWMEYGGITRFPQEGNPKPRMFRANKENALINRMGFNNPGALAVRDNLIDRKSVGLWPDNPVAANIGRSKKVSNEDAPGDYSSTLDILWDYSDLFVLNVSSPNTPGLRELQEADHLRSVLNSCNGIRDKKGNHKPILLKFSPDMSDDDLISSAEVAINSKVDGFVATNTTISRYVPKNSQSRSAFAQSGGLSGRPLRKRSLEVVNLLYDYTDSKVPIIGVGGIDSVESAWDMIISGASLIQLYSALVFNGPSVVSKIIKGLKIKVRENNFSNISEAVGSKHT</sequence>
<accession>A0A1B1TC95</accession>
<dbReference type="UniPathway" id="UPA00070">
    <property type="reaction ID" value="UER00946"/>
</dbReference>
<evidence type="ECO:0000256" key="2">
    <source>
        <dbReference type="ARBA" id="ARBA00004370"/>
    </source>
</evidence>
<evidence type="ECO:0000256" key="10">
    <source>
        <dbReference type="ARBA" id="ARBA00048639"/>
    </source>
</evidence>
<dbReference type="Pfam" id="PF01180">
    <property type="entry name" value="DHO_dh"/>
    <property type="match status" value="1"/>
</dbReference>
<dbReference type="NCBIfam" id="TIGR01036">
    <property type="entry name" value="pyrD_sub2"/>
    <property type="match status" value="1"/>
</dbReference>
<feature type="domain" description="Dihydroorotate dehydrogenase catalytic" evidence="12">
    <location>
        <begin position="45"/>
        <end position="341"/>
    </location>
</feature>
<evidence type="ECO:0000259" key="12">
    <source>
        <dbReference type="Pfam" id="PF01180"/>
    </source>
</evidence>
<dbReference type="InterPro" id="IPR005719">
    <property type="entry name" value="Dihydroorotate_DH_2"/>
</dbReference>
<dbReference type="GO" id="GO:0106430">
    <property type="term" value="F:dihydroorotate dehydrogenase (quinone) activity"/>
    <property type="evidence" value="ECO:0007669"/>
    <property type="project" value="UniProtKB-EC"/>
</dbReference>
<evidence type="ECO:0000313" key="13">
    <source>
        <dbReference type="EMBL" id="ANV79896.1"/>
    </source>
</evidence>
<comment type="similarity">
    <text evidence="4">Belongs to the dihydroorotate dehydrogenase family. Type 2 subfamily.</text>
</comment>
<keyword evidence="8" id="KW-0560">Oxidoreductase</keyword>
<keyword evidence="9" id="KW-0472">Membrane</keyword>
<dbReference type="AlphaFoldDB" id="A0A1B1TC95"/>
<proteinExistence type="inferred from homology"/>
<evidence type="ECO:0000256" key="11">
    <source>
        <dbReference type="NCBIfam" id="TIGR01036"/>
    </source>
</evidence>
<reference evidence="13" key="2">
    <citation type="journal article" date="2015" name="ISME J.">
        <title>A new class of marine Euryarchaeota group II from the Mediterranean deep chlorophyll maximum.</title>
        <authorList>
            <person name="Martin-Cuadrado A.B."/>
            <person name="Garcia-Heredia I."/>
            <person name="Molto A.G."/>
            <person name="Lopez-Ubeda R."/>
            <person name="Kimes N."/>
            <person name="Lopez-Garcia P."/>
            <person name="Moreira D."/>
            <person name="Rodriguez-Valera F."/>
        </authorList>
    </citation>
    <scope>NUCLEOTIDE SEQUENCE</scope>
</reference>
<evidence type="ECO:0000256" key="1">
    <source>
        <dbReference type="ARBA" id="ARBA00001917"/>
    </source>
</evidence>
<dbReference type="GO" id="GO:0006207">
    <property type="term" value="P:'de novo' pyrimidine nucleobase biosynthetic process"/>
    <property type="evidence" value="ECO:0007669"/>
    <property type="project" value="UniProtKB-UniRule"/>
</dbReference>
<dbReference type="PANTHER" id="PTHR48109:SF4">
    <property type="entry name" value="DIHYDROOROTATE DEHYDROGENASE (QUINONE), MITOCHONDRIAL"/>
    <property type="match status" value="1"/>
</dbReference>
<dbReference type="GO" id="GO:0005737">
    <property type="term" value="C:cytoplasm"/>
    <property type="evidence" value="ECO:0007669"/>
    <property type="project" value="InterPro"/>
</dbReference>
<dbReference type="GO" id="GO:0044205">
    <property type="term" value="P:'de novo' UMP biosynthetic process"/>
    <property type="evidence" value="ECO:0007669"/>
    <property type="project" value="UniProtKB-UniPathway"/>
</dbReference>
<protein>
    <recommendedName>
        <fullName evidence="5 11">Dihydroorotate dehydrogenase (quinone)</fullName>
        <ecNumber evidence="5 11">1.3.5.2</ecNumber>
    </recommendedName>
</protein>
<dbReference type="InterPro" id="IPR001295">
    <property type="entry name" value="Dihydroorotate_DH_CS"/>
</dbReference>
<dbReference type="EMBL" id="KP211862">
    <property type="protein sequence ID" value="ANV79896.1"/>
    <property type="molecule type" value="Genomic_DNA"/>
</dbReference>
<evidence type="ECO:0000256" key="6">
    <source>
        <dbReference type="ARBA" id="ARBA00022630"/>
    </source>
</evidence>
<dbReference type="InterPro" id="IPR005720">
    <property type="entry name" value="Dihydroorotate_DH_cat"/>
</dbReference>
<reference evidence="13" key="1">
    <citation type="submission" date="2014-11" db="EMBL/GenBank/DDBJ databases">
        <authorList>
            <person name="Zhu J."/>
            <person name="Qi W."/>
            <person name="Song R."/>
        </authorList>
    </citation>
    <scope>NUCLEOTIDE SEQUENCE</scope>
</reference>
<comment type="subcellular location">
    <subcellularLocation>
        <location evidence="2">Membrane</location>
    </subcellularLocation>
</comment>
<comment type="catalytic activity">
    <reaction evidence="10">
        <text>(S)-dihydroorotate + a quinone = orotate + a quinol</text>
        <dbReference type="Rhea" id="RHEA:30187"/>
        <dbReference type="ChEBI" id="CHEBI:24646"/>
        <dbReference type="ChEBI" id="CHEBI:30839"/>
        <dbReference type="ChEBI" id="CHEBI:30864"/>
        <dbReference type="ChEBI" id="CHEBI:132124"/>
        <dbReference type="EC" id="1.3.5.2"/>
    </reaction>
</comment>
<evidence type="ECO:0000256" key="5">
    <source>
        <dbReference type="ARBA" id="ARBA00012791"/>
    </source>
</evidence>
<comment type="cofactor">
    <cofactor evidence="1">
        <name>FMN</name>
        <dbReference type="ChEBI" id="CHEBI:58210"/>
    </cofactor>
</comment>
<evidence type="ECO:0000256" key="4">
    <source>
        <dbReference type="ARBA" id="ARBA00005359"/>
    </source>
</evidence>
<dbReference type="InterPro" id="IPR050074">
    <property type="entry name" value="DHO_dehydrogenase"/>
</dbReference>
<dbReference type="PROSITE" id="PS00911">
    <property type="entry name" value="DHODEHASE_1"/>
    <property type="match status" value="1"/>
</dbReference>
<evidence type="ECO:0000256" key="9">
    <source>
        <dbReference type="ARBA" id="ARBA00023136"/>
    </source>
</evidence>
<dbReference type="PANTHER" id="PTHR48109">
    <property type="entry name" value="DIHYDROOROTATE DEHYDROGENASE (QUINONE), MITOCHONDRIAL-RELATED"/>
    <property type="match status" value="1"/>
</dbReference>
<keyword evidence="6" id="KW-0285">Flavoprotein</keyword>
<keyword evidence="7" id="KW-0288">FMN</keyword>
<dbReference type="SUPFAM" id="SSF51395">
    <property type="entry name" value="FMN-linked oxidoreductases"/>
    <property type="match status" value="1"/>
</dbReference>
<name>A0A1B1TC95_9ARCH</name>
<dbReference type="GO" id="GO:0005886">
    <property type="term" value="C:plasma membrane"/>
    <property type="evidence" value="ECO:0007669"/>
    <property type="project" value="TreeGrafter"/>
</dbReference>
<evidence type="ECO:0000256" key="8">
    <source>
        <dbReference type="ARBA" id="ARBA00023002"/>
    </source>
</evidence>
<organism evidence="13">
    <name type="scientific">uncultured Poseidoniia archaeon</name>
    <dbReference type="NCBI Taxonomy" id="1697135"/>
    <lineage>
        <taxon>Archaea</taxon>
        <taxon>Methanobacteriati</taxon>
        <taxon>Thermoplasmatota</taxon>
        <taxon>Candidatus Poseidoniia</taxon>
        <taxon>environmental samples</taxon>
    </lineage>
</organism>
<dbReference type="Gene3D" id="3.20.20.70">
    <property type="entry name" value="Aldolase class I"/>
    <property type="match status" value="1"/>
</dbReference>
<dbReference type="NCBIfam" id="NF003652">
    <property type="entry name" value="PRK05286.2-5"/>
    <property type="match status" value="1"/>
</dbReference>
<dbReference type="EC" id="1.3.5.2" evidence="5 11"/>
<comment type="pathway">
    <text evidence="3">Pyrimidine metabolism; UMP biosynthesis via de novo pathway; orotate from (S)-dihydroorotate (quinone route): step 1/1.</text>
</comment>